<organism evidence="1 2">
    <name type="scientific">Paenibacillus aquistagni</name>
    <dbReference type="NCBI Taxonomy" id="1852522"/>
    <lineage>
        <taxon>Bacteria</taxon>
        <taxon>Bacillati</taxon>
        <taxon>Bacillota</taxon>
        <taxon>Bacilli</taxon>
        <taxon>Bacillales</taxon>
        <taxon>Paenibacillaceae</taxon>
        <taxon>Paenibacillus</taxon>
    </lineage>
</organism>
<dbReference type="RefSeq" id="WP_085497489.1">
    <property type="nucleotide sequence ID" value="NZ_FXAZ01000007.1"/>
</dbReference>
<proteinExistence type="predicted"/>
<evidence type="ECO:0000313" key="2">
    <source>
        <dbReference type="Proteomes" id="UP000193834"/>
    </source>
</evidence>
<dbReference type="Proteomes" id="UP000193834">
    <property type="component" value="Unassembled WGS sequence"/>
</dbReference>
<gene>
    <name evidence="1" type="ORF">SAMN06295960_4102</name>
</gene>
<evidence type="ECO:0000313" key="1">
    <source>
        <dbReference type="EMBL" id="SMG56312.1"/>
    </source>
</evidence>
<name>A0A1X7LST6_9BACL</name>
<dbReference type="EMBL" id="FXAZ01000007">
    <property type="protein sequence ID" value="SMG56312.1"/>
    <property type="molecule type" value="Genomic_DNA"/>
</dbReference>
<sequence>MKKQRMYVSIADRTILSAPDQAASLEVMVNDEELQTLYRQLGQLADADDDALFEEFALLHFKPLDEINAPYQARLDELYQSIYRCGTAGTRQVIAAMDEGISRMEEA</sequence>
<keyword evidence="2" id="KW-1185">Reference proteome</keyword>
<accession>A0A1X7LST6</accession>
<dbReference type="STRING" id="1852522.SAMN06295960_4102"/>
<dbReference type="AlphaFoldDB" id="A0A1X7LST6"/>
<protein>
    <submittedName>
        <fullName evidence="1">Uncharacterized protein</fullName>
    </submittedName>
</protein>
<reference evidence="1 2" key="1">
    <citation type="submission" date="2017-04" db="EMBL/GenBank/DDBJ databases">
        <authorList>
            <person name="Afonso C.L."/>
            <person name="Miller P.J."/>
            <person name="Scott M.A."/>
            <person name="Spackman E."/>
            <person name="Goraichik I."/>
            <person name="Dimitrov K.M."/>
            <person name="Suarez D.L."/>
            <person name="Swayne D.E."/>
        </authorList>
    </citation>
    <scope>NUCLEOTIDE SEQUENCE [LARGE SCALE GENOMIC DNA]</scope>
    <source>
        <strain evidence="1 2">11</strain>
    </source>
</reference>
<dbReference type="OrthoDB" id="2706506at2"/>